<dbReference type="RefSeq" id="WP_167508238.1">
    <property type="nucleotide sequence ID" value="NZ_AQHF01000032.1"/>
</dbReference>
<feature type="domain" description="HTH cro/C1-type" evidence="1">
    <location>
        <begin position="16"/>
        <end position="46"/>
    </location>
</feature>
<dbReference type="Pfam" id="PF01381">
    <property type="entry name" value="HTH_3"/>
    <property type="match status" value="1"/>
</dbReference>
<dbReference type="AlphaFoldDB" id="A0A8I0MZC0"/>
<comment type="caution">
    <text evidence="2">The sequence shown here is derived from an EMBL/GenBank/DDBJ whole genome shotgun (WGS) entry which is preliminary data.</text>
</comment>
<proteinExistence type="predicted"/>
<evidence type="ECO:0000313" key="3">
    <source>
        <dbReference type="Proteomes" id="UP000660708"/>
    </source>
</evidence>
<dbReference type="GO" id="GO:0003677">
    <property type="term" value="F:DNA binding"/>
    <property type="evidence" value="ECO:0007669"/>
    <property type="project" value="InterPro"/>
</dbReference>
<evidence type="ECO:0000259" key="1">
    <source>
        <dbReference type="PROSITE" id="PS50943"/>
    </source>
</evidence>
<dbReference type="InterPro" id="IPR010982">
    <property type="entry name" value="Lambda_DNA-bd_dom_sf"/>
</dbReference>
<dbReference type="SUPFAM" id="SSF47413">
    <property type="entry name" value="lambda repressor-like DNA-binding domains"/>
    <property type="match status" value="1"/>
</dbReference>
<dbReference type="CDD" id="cd00093">
    <property type="entry name" value="HTH_XRE"/>
    <property type="match status" value="1"/>
</dbReference>
<dbReference type="Gene3D" id="1.10.260.40">
    <property type="entry name" value="lambda repressor-like DNA-binding domains"/>
    <property type="match status" value="1"/>
</dbReference>
<evidence type="ECO:0000313" key="2">
    <source>
        <dbReference type="EMBL" id="MBE0348248.1"/>
    </source>
</evidence>
<dbReference type="EMBL" id="AQHF01000032">
    <property type="protein sequence ID" value="MBE0348248.1"/>
    <property type="molecule type" value="Genomic_DNA"/>
</dbReference>
<name>A0A8I0MZC0_9GAMM</name>
<dbReference type="SMART" id="SM00530">
    <property type="entry name" value="HTH_XRE"/>
    <property type="match status" value="1"/>
</dbReference>
<organism evidence="2 3">
    <name type="scientific">Pseudoalteromonas peptidolytica F12-50-A1</name>
    <dbReference type="NCBI Taxonomy" id="1315280"/>
    <lineage>
        <taxon>Bacteria</taxon>
        <taxon>Pseudomonadati</taxon>
        <taxon>Pseudomonadota</taxon>
        <taxon>Gammaproteobacteria</taxon>
        <taxon>Alteromonadales</taxon>
        <taxon>Pseudoalteromonadaceae</taxon>
        <taxon>Pseudoalteromonas</taxon>
    </lineage>
</organism>
<gene>
    <name evidence="2" type="ORF">PPEP_a4525</name>
</gene>
<protein>
    <recommendedName>
        <fullName evidence="1">HTH cro/C1-type domain-containing protein</fullName>
    </recommendedName>
</protein>
<sequence length="108" mass="12643">MARYVTKHTIEISEKVKQIRIELGYERTEFAKKIDVSYNTLKNWENPELTNEPTASQYNEIQELYKKKGSTLLASSQSVKLLIDTFRKLPKNYRKKLVALFQDSIGDE</sequence>
<dbReference type="InterPro" id="IPR001387">
    <property type="entry name" value="Cro/C1-type_HTH"/>
</dbReference>
<keyword evidence="3" id="KW-1185">Reference proteome</keyword>
<reference evidence="2 3" key="1">
    <citation type="submission" date="2015-06" db="EMBL/GenBank/DDBJ databases">
        <title>Genome sequence of Pseudoalteromonas peptidolytica.</title>
        <authorList>
            <person name="Xie B.-B."/>
            <person name="Rong J.-C."/>
            <person name="Qin Q.-L."/>
            <person name="Zhang Y.-Z."/>
        </authorList>
    </citation>
    <scope>NUCLEOTIDE SEQUENCE [LARGE SCALE GENOMIC DNA]</scope>
    <source>
        <strain evidence="2 3">F12-50-A1</strain>
    </source>
</reference>
<dbReference type="Proteomes" id="UP000660708">
    <property type="component" value="Unassembled WGS sequence"/>
</dbReference>
<accession>A0A8I0MZC0</accession>
<dbReference type="PROSITE" id="PS50943">
    <property type="entry name" value="HTH_CROC1"/>
    <property type="match status" value="1"/>
</dbReference>